<reference evidence="2" key="1">
    <citation type="journal article" date="2022" name="Mol. Ecol. Resour.">
        <title>The genomes of chicory, endive, great burdock and yacon provide insights into Asteraceae palaeo-polyploidization history and plant inulin production.</title>
        <authorList>
            <person name="Fan W."/>
            <person name="Wang S."/>
            <person name="Wang H."/>
            <person name="Wang A."/>
            <person name="Jiang F."/>
            <person name="Liu H."/>
            <person name="Zhao H."/>
            <person name="Xu D."/>
            <person name="Zhang Y."/>
        </authorList>
    </citation>
    <scope>NUCLEOTIDE SEQUENCE [LARGE SCALE GENOMIC DNA]</scope>
    <source>
        <strain evidence="2">cv. Niubang</strain>
    </source>
</reference>
<proteinExistence type="predicted"/>
<organism evidence="1 2">
    <name type="scientific">Arctium lappa</name>
    <name type="common">Greater burdock</name>
    <name type="synonym">Lappa major</name>
    <dbReference type="NCBI Taxonomy" id="4217"/>
    <lineage>
        <taxon>Eukaryota</taxon>
        <taxon>Viridiplantae</taxon>
        <taxon>Streptophyta</taxon>
        <taxon>Embryophyta</taxon>
        <taxon>Tracheophyta</taxon>
        <taxon>Spermatophyta</taxon>
        <taxon>Magnoliopsida</taxon>
        <taxon>eudicotyledons</taxon>
        <taxon>Gunneridae</taxon>
        <taxon>Pentapetalae</taxon>
        <taxon>asterids</taxon>
        <taxon>campanulids</taxon>
        <taxon>Asterales</taxon>
        <taxon>Asteraceae</taxon>
        <taxon>Carduoideae</taxon>
        <taxon>Cardueae</taxon>
        <taxon>Arctiinae</taxon>
        <taxon>Arctium</taxon>
    </lineage>
</organism>
<evidence type="ECO:0000313" key="2">
    <source>
        <dbReference type="Proteomes" id="UP001055879"/>
    </source>
</evidence>
<keyword evidence="2" id="KW-1185">Reference proteome</keyword>
<name>A0ACB8Y4I3_ARCLA</name>
<accession>A0ACB8Y4I3</accession>
<comment type="caution">
    <text evidence="1">The sequence shown here is derived from an EMBL/GenBank/DDBJ whole genome shotgun (WGS) entry which is preliminary data.</text>
</comment>
<sequence>MLDLRETEVDEKEEREEESETLDLKETATFELLESENMKIQLPSIESPPDLELKPLPSHLKYAFLGEEGKLPVIISSTLETHQEEKLGISPSICQHKIILEDKNFTSIEPQRRLNPVMKEVVKKEILKWLDAEIIYPIASSSWVSPVQCVPKKGGVTVITNEKNELIPTRIASGWRICMDYRRLNKVTQKDHFPIPFIDQMLDRLAGKEYYCFLDGYSGYNQISIAPEDQEKTTFTCSYGTFAFRRMSFGLCNAPATFQRCMMSIFSDMLETSMETFMDDFSVYGTSYDVCLKNLEKSLERCEATDLVLNWEKCHFMVREGLVLGHLISKRGVEVDKAKLEVIEKLPELTTVKGIQSFLGHAGFYRRFIKDFSKISKPLCVLLQHDQKFDFSEDCRNAFLTLKKALVTAPAIVTPDWEKPFEIMCDANQVLRRCIPESKVPTVLKNCHASNYGGHFGGQRTAAKVLQFGFHWLTLFKDAQEFVKTCNECQRTGSISQKNEMPLNGILEVELFDVWGIDFMGPFPISRNCQYILVAVDYVSKWVEAVALLIGRSLLCCHRMKLKKGLVL</sequence>
<evidence type="ECO:0000313" key="1">
    <source>
        <dbReference type="EMBL" id="KAI3678515.1"/>
    </source>
</evidence>
<reference evidence="1 2" key="2">
    <citation type="journal article" date="2022" name="Mol. Ecol. Resour.">
        <title>The genomes of chicory, endive, great burdock and yacon provide insights into Asteraceae paleo-polyploidization history and plant inulin production.</title>
        <authorList>
            <person name="Fan W."/>
            <person name="Wang S."/>
            <person name="Wang H."/>
            <person name="Wang A."/>
            <person name="Jiang F."/>
            <person name="Liu H."/>
            <person name="Zhao H."/>
            <person name="Xu D."/>
            <person name="Zhang Y."/>
        </authorList>
    </citation>
    <scope>NUCLEOTIDE SEQUENCE [LARGE SCALE GENOMIC DNA]</scope>
    <source>
        <strain evidence="2">cv. Niubang</strain>
    </source>
</reference>
<dbReference type="Proteomes" id="UP001055879">
    <property type="component" value="Linkage Group LG14"/>
</dbReference>
<gene>
    <name evidence="1" type="ORF">L6452_37811</name>
</gene>
<protein>
    <submittedName>
        <fullName evidence="1">Uncharacterized protein</fullName>
    </submittedName>
</protein>
<dbReference type="EMBL" id="CM042060">
    <property type="protein sequence ID" value="KAI3678515.1"/>
    <property type="molecule type" value="Genomic_DNA"/>
</dbReference>